<keyword evidence="2" id="KW-1185">Reference proteome</keyword>
<evidence type="ECO:0000313" key="1">
    <source>
        <dbReference type="EnsemblPlants" id="AUR62013579-RA:cds"/>
    </source>
</evidence>
<reference evidence="1" key="1">
    <citation type="journal article" date="2017" name="Nature">
        <title>The genome of Chenopodium quinoa.</title>
        <authorList>
            <person name="Jarvis D.E."/>
            <person name="Ho Y.S."/>
            <person name="Lightfoot D.J."/>
            <person name="Schmoeckel S.M."/>
            <person name="Li B."/>
            <person name="Borm T.J.A."/>
            <person name="Ohyanagi H."/>
            <person name="Mineta K."/>
            <person name="Michell C.T."/>
            <person name="Saber N."/>
            <person name="Kharbatia N.M."/>
            <person name="Rupper R.R."/>
            <person name="Sharp A.R."/>
            <person name="Dally N."/>
            <person name="Boughton B.A."/>
            <person name="Woo Y.H."/>
            <person name="Gao G."/>
            <person name="Schijlen E.G.W.M."/>
            <person name="Guo X."/>
            <person name="Momin A.A."/>
            <person name="Negrao S."/>
            <person name="Al-Babili S."/>
            <person name="Gehring C."/>
            <person name="Roessner U."/>
            <person name="Jung C."/>
            <person name="Murphy K."/>
            <person name="Arold S.T."/>
            <person name="Gojobori T."/>
            <person name="van der Linden C.G."/>
            <person name="van Loo E.N."/>
            <person name="Jellen E.N."/>
            <person name="Maughan P.J."/>
            <person name="Tester M."/>
        </authorList>
    </citation>
    <scope>NUCLEOTIDE SEQUENCE [LARGE SCALE GENOMIC DNA]</scope>
    <source>
        <strain evidence="1">cv. PI 614886</strain>
    </source>
</reference>
<dbReference type="Proteomes" id="UP000596660">
    <property type="component" value="Unplaced"/>
</dbReference>
<evidence type="ECO:0000313" key="2">
    <source>
        <dbReference type="Proteomes" id="UP000596660"/>
    </source>
</evidence>
<dbReference type="Gramene" id="AUR62013579-RA">
    <property type="protein sequence ID" value="AUR62013579-RA:cds"/>
    <property type="gene ID" value="AUR62013579"/>
</dbReference>
<organism evidence="1 2">
    <name type="scientific">Chenopodium quinoa</name>
    <name type="common">Quinoa</name>
    <dbReference type="NCBI Taxonomy" id="63459"/>
    <lineage>
        <taxon>Eukaryota</taxon>
        <taxon>Viridiplantae</taxon>
        <taxon>Streptophyta</taxon>
        <taxon>Embryophyta</taxon>
        <taxon>Tracheophyta</taxon>
        <taxon>Spermatophyta</taxon>
        <taxon>Magnoliopsida</taxon>
        <taxon>eudicotyledons</taxon>
        <taxon>Gunneridae</taxon>
        <taxon>Pentapetalae</taxon>
        <taxon>Caryophyllales</taxon>
        <taxon>Chenopodiaceae</taxon>
        <taxon>Chenopodioideae</taxon>
        <taxon>Atripliceae</taxon>
        <taxon>Chenopodium</taxon>
    </lineage>
</organism>
<dbReference type="EnsemblPlants" id="AUR62013579-RA">
    <property type="protein sequence ID" value="AUR62013579-RA:cds"/>
    <property type="gene ID" value="AUR62013579"/>
</dbReference>
<name>A0A803LHY2_CHEQI</name>
<proteinExistence type="predicted"/>
<reference evidence="1" key="2">
    <citation type="submission" date="2021-03" db="UniProtKB">
        <authorList>
            <consortium name="EnsemblPlants"/>
        </authorList>
    </citation>
    <scope>IDENTIFICATION</scope>
</reference>
<protein>
    <submittedName>
        <fullName evidence="1">Uncharacterized protein</fullName>
    </submittedName>
</protein>
<dbReference type="AlphaFoldDB" id="A0A803LHY2"/>
<accession>A0A803LHY2</accession>
<sequence>MAAGGRISFHDILCPLFIHPYDSSNYVQVDNLQGSSDYSSRRRSMEINLSSKHKLGFVMGAIINKAADDEVKAEL</sequence>